<dbReference type="CDD" id="cd00042">
    <property type="entry name" value="CY"/>
    <property type="match status" value="1"/>
</dbReference>
<dbReference type="Gene3D" id="3.10.450.10">
    <property type="match status" value="1"/>
</dbReference>
<evidence type="ECO:0000256" key="6">
    <source>
        <dbReference type="ARBA" id="ARBA00023157"/>
    </source>
</evidence>
<name>A0A1U7SK02_ALLSI</name>
<evidence type="ECO:0000256" key="2">
    <source>
        <dbReference type="ARBA" id="ARBA00009403"/>
    </source>
</evidence>
<evidence type="ECO:0000256" key="3">
    <source>
        <dbReference type="ARBA" id="ARBA00022525"/>
    </source>
</evidence>
<keyword evidence="10" id="KW-1185">Reference proteome</keyword>
<dbReference type="InterPro" id="IPR046350">
    <property type="entry name" value="Cystatin_sf"/>
</dbReference>
<dbReference type="OrthoDB" id="1908104at2759"/>
<organism evidence="10 11">
    <name type="scientific">Alligator sinensis</name>
    <name type="common">Chinese alligator</name>
    <dbReference type="NCBI Taxonomy" id="38654"/>
    <lineage>
        <taxon>Eukaryota</taxon>
        <taxon>Metazoa</taxon>
        <taxon>Chordata</taxon>
        <taxon>Craniata</taxon>
        <taxon>Vertebrata</taxon>
        <taxon>Euteleostomi</taxon>
        <taxon>Archelosauria</taxon>
        <taxon>Archosauria</taxon>
        <taxon>Crocodylia</taxon>
        <taxon>Alligatoridae</taxon>
        <taxon>Alligatorinae</taxon>
        <taxon>Alligator</taxon>
    </lineage>
</organism>
<evidence type="ECO:0000256" key="5">
    <source>
        <dbReference type="ARBA" id="ARBA00022704"/>
    </source>
</evidence>
<dbReference type="KEGG" id="asn:102373375"/>
<dbReference type="SUPFAM" id="SSF54403">
    <property type="entry name" value="Cystatin/monellin"/>
    <property type="match status" value="1"/>
</dbReference>
<keyword evidence="6" id="KW-1015">Disulfide bond</keyword>
<dbReference type="GO" id="GO:0004869">
    <property type="term" value="F:cysteine-type endopeptidase inhibitor activity"/>
    <property type="evidence" value="ECO:0007669"/>
    <property type="project" value="UniProtKB-KW"/>
</dbReference>
<keyword evidence="3" id="KW-0964">Secreted</keyword>
<protein>
    <recommendedName>
        <fullName evidence="7">Egg-white cystatin</fullName>
    </recommendedName>
</protein>
<dbReference type="InParanoid" id="A0A1U7SK02"/>
<dbReference type="PROSITE" id="PS00287">
    <property type="entry name" value="CYSTATIN"/>
    <property type="match status" value="1"/>
</dbReference>
<feature type="chain" id="PRO_5018725425" description="Egg-white cystatin" evidence="8">
    <location>
        <begin position="25"/>
        <end position="141"/>
    </location>
</feature>
<dbReference type="RefSeq" id="XP_006039319.1">
    <property type="nucleotide sequence ID" value="XM_006039257.3"/>
</dbReference>
<dbReference type="SMART" id="SM00043">
    <property type="entry name" value="CY"/>
    <property type="match status" value="1"/>
</dbReference>
<comment type="subcellular location">
    <subcellularLocation>
        <location evidence="1">Secreted</location>
    </subcellularLocation>
</comment>
<dbReference type="InterPro" id="IPR018073">
    <property type="entry name" value="Prot_inh_cystat_CS"/>
</dbReference>
<dbReference type="GO" id="GO:0070062">
    <property type="term" value="C:extracellular exosome"/>
    <property type="evidence" value="ECO:0007669"/>
    <property type="project" value="TreeGrafter"/>
</dbReference>
<proteinExistence type="inferred from homology"/>
<accession>A0A1U7SK02</accession>
<dbReference type="PANTHER" id="PTHR47033:SF1">
    <property type="entry name" value="CYSTATIN-M"/>
    <property type="match status" value="1"/>
</dbReference>
<dbReference type="GeneID" id="102373375"/>
<comment type="similarity">
    <text evidence="2">Belongs to the cystatin family.</text>
</comment>
<evidence type="ECO:0000256" key="4">
    <source>
        <dbReference type="ARBA" id="ARBA00022690"/>
    </source>
</evidence>
<evidence type="ECO:0000256" key="7">
    <source>
        <dbReference type="ARBA" id="ARBA00078073"/>
    </source>
</evidence>
<dbReference type="PANTHER" id="PTHR47033">
    <property type="entry name" value="CYSTATIN-M"/>
    <property type="match status" value="1"/>
</dbReference>
<sequence>MATGTWSLQLLLVGLLLAGSPALGGVPMPGGPMNIPVTGAEVQEAARVAVGAFNRDSDSPYIFQAEKVISAQSQVVSGIKYYLTVELEKTQCLKGAGGHSQKCALPPTSQQQKLVCEFQVWSRPWLHDTRVLSQSCVPAQA</sequence>
<feature type="domain" description="Cystatin" evidence="9">
    <location>
        <begin position="27"/>
        <end position="137"/>
    </location>
</feature>
<evidence type="ECO:0000313" key="11">
    <source>
        <dbReference type="RefSeq" id="XP_006039319.1"/>
    </source>
</evidence>
<evidence type="ECO:0000256" key="1">
    <source>
        <dbReference type="ARBA" id="ARBA00004613"/>
    </source>
</evidence>
<feature type="signal peptide" evidence="8">
    <location>
        <begin position="1"/>
        <end position="24"/>
    </location>
</feature>
<dbReference type="InterPro" id="IPR000010">
    <property type="entry name" value="Cystatin_dom"/>
</dbReference>
<evidence type="ECO:0000256" key="8">
    <source>
        <dbReference type="SAM" id="SignalP"/>
    </source>
</evidence>
<dbReference type="FunFam" id="3.10.450.10:FF:000004">
    <property type="entry name" value="Cystatin C"/>
    <property type="match status" value="1"/>
</dbReference>
<dbReference type="eggNOG" id="ENOG502SC50">
    <property type="taxonomic scope" value="Eukaryota"/>
</dbReference>
<evidence type="ECO:0000313" key="10">
    <source>
        <dbReference type="Proteomes" id="UP000189705"/>
    </source>
</evidence>
<dbReference type="AlphaFoldDB" id="A0A1U7SK02"/>
<dbReference type="FunCoup" id="A0A1U7SK02">
    <property type="interactions" value="2"/>
</dbReference>
<keyword evidence="4" id="KW-0646">Protease inhibitor</keyword>
<evidence type="ECO:0000259" key="9">
    <source>
        <dbReference type="SMART" id="SM00043"/>
    </source>
</evidence>
<dbReference type="Pfam" id="PF00031">
    <property type="entry name" value="Cystatin"/>
    <property type="match status" value="1"/>
</dbReference>
<dbReference type="Proteomes" id="UP000189705">
    <property type="component" value="Unplaced"/>
</dbReference>
<keyword evidence="5" id="KW-0789">Thiol protease inhibitor</keyword>
<reference evidence="11" key="1">
    <citation type="submission" date="2025-08" db="UniProtKB">
        <authorList>
            <consortium name="RefSeq"/>
        </authorList>
    </citation>
    <scope>IDENTIFICATION</scope>
</reference>
<keyword evidence="8" id="KW-0732">Signal</keyword>
<gene>
    <name evidence="11" type="primary">LOC102373375</name>
</gene>